<dbReference type="Proteomes" id="UP000199009">
    <property type="component" value="Chromosome I"/>
</dbReference>
<dbReference type="STRING" id="370764.SAMN04489810_1417"/>
<reference evidence="1 2" key="1">
    <citation type="submission" date="2016-10" db="EMBL/GenBank/DDBJ databases">
        <authorList>
            <person name="de Groot N.N."/>
        </authorList>
    </citation>
    <scope>NUCLEOTIDE SEQUENCE [LARGE SCALE GENOMIC DNA]</scope>
    <source>
        <strain evidence="1 2">DSM 23142</strain>
    </source>
</reference>
<name>A0A1G7XGH0_9MICO</name>
<dbReference type="OrthoDB" id="3781658at2"/>
<evidence type="ECO:0000313" key="2">
    <source>
        <dbReference type="Proteomes" id="UP000199009"/>
    </source>
</evidence>
<sequence>MEPEGSTQRIGADASAAMKQLAHATIAIDDPADLYPLVGDLLGSLRSLVQVADQLAHAHMRHRGRARSDDDPALGGQEADETAWALVRVRELLDAAENATELASESAGQVAWLPADKSERWLSVVLLQGEQAAETLDILDRSGAQAAIHHLAHWDAGDETTEAALNDGYIYDGIPTCRTDHTAEDRASGYALISNPTLRYVSLLRRFPQIPDPDLVAVPSAAAPAAPERASAFPSWSSAHWGHHRTPARSIAL</sequence>
<dbReference type="EMBL" id="LT629692">
    <property type="protein sequence ID" value="SDG83338.1"/>
    <property type="molecule type" value="Genomic_DNA"/>
</dbReference>
<dbReference type="RefSeq" id="WP_091488100.1">
    <property type="nucleotide sequence ID" value="NZ_LT629692.1"/>
</dbReference>
<organism evidence="1 2">
    <name type="scientific">Microbacterium pygmaeum</name>
    <dbReference type="NCBI Taxonomy" id="370764"/>
    <lineage>
        <taxon>Bacteria</taxon>
        <taxon>Bacillati</taxon>
        <taxon>Actinomycetota</taxon>
        <taxon>Actinomycetes</taxon>
        <taxon>Micrococcales</taxon>
        <taxon>Microbacteriaceae</taxon>
        <taxon>Microbacterium</taxon>
    </lineage>
</organism>
<gene>
    <name evidence="1" type="ORF">SAMN04489810_1417</name>
</gene>
<keyword evidence="2" id="KW-1185">Reference proteome</keyword>
<dbReference type="AlphaFoldDB" id="A0A1G7XGH0"/>
<protein>
    <submittedName>
        <fullName evidence="1">Uncharacterized protein</fullName>
    </submittedName>
</protein>
<proteinExistence type="predicted"/>
<accession>A0A1G7XGH0</accession>
<evidence type="ECO:0000313" key="1">
    <source>
        <dbReference type="EMBL" id="SDG83338.1"/>
    </source>
</evidence>